<evidence type="ECO:0000256" key="1">
    <source>
        <dbReference type="SAM" id="MobiDB-lite"/>
    </source>
</evidence>
<dbReference type="EMBL" id="CADCWF010000054">
    <property type="protein sequence ID" value="CAA9542505.1"/>
    <property type="molecule type" value="Genomic_DNA"/>
</dbReference>
<feature type="compositionally biased region" description="Polar residues" evidence="1">
    <location>
        <begin position="1"/>
        <end position="20"/>
    </location>
</feature>
<name>A0A6J4U6W4_9BACT</name>
<reference evidence="2" key="1">
    <citation type="submission" date="2020-02" db="EMBL/GenBank/DDBJ databases">
        <authorList>
            <person name="Meier V. D."/>
        </authorList>
    </citation>
    <scope>NUCLEOTIDE SEQUENCE</scope>
    <source>
        <strain evidence="2">AVDCRST_MAG59</strain>
    </source>
</reference>
<sequence>MSALAQTQTLTPIRTVSTHGGTRMTAPHSSVILNGVTDSYSRTRGGVVRPAVAGVGEKSFGFASG</sequence>
<organism evidence="2">
    <name type="scientific">uncultured Thermomicrobiales bacterium</name>
    <dbReference type="NCBI Taxonomy" id="1645740"/>
    <lineage>
        <taxon>Bacteria</taxon>
        <taxon>Pseudomonadati</taxon>
        <taxon>Thermomicrobiota</taxon>
        <taxon>Thermomicrobia</taxon>
        <taxon>Thermomicrobiales</taxon>
        <taxon>environmental samples</taxon>
    </lineage>
</organism>
<feature type="region of interest" description="Disordered" evidence="1">
    <location>
        <begin position="1"/>
        <end position="30"/>
    </location>
</feature>
<evidence type="ECO:0000313" key="2">
    <source>
        <dbReference type="EMBL" id="CAA9542505.1"/>
    </source>
</evidence>
<accession>A0A6J4U6W4</accession>
<protein>
    <submittedName>
        <fullName evidence="2">Uncharacterized protein</fullName>
    </submittedName>
</protein>
<proteinExistence type="predicted"/>
<dbReference type="AlphaFoldDB" id="A0A6J4U6W4"/>
<gene>
    <name evidence="2" type="ORF">AVDCRST_MAG59-959</name>
</gene>